<feature type="region of interest" description="Disordered" evidence="1">
    <location>
        <begin position="602"/>
        <end position="660"/>
    </location>
</feature>
<feature type="region of interest" description="Disordered" evidence="1">
    <location>
        <begin position="523"/>
        <end position="590"/>
    </location>
</feature>
<comment type="caution">
    <text evidence="3">The sequence shown here is derived from an EMBL/GenBank/DDBJ whole genome shotgun (WGS) entry which is preliminary data.</text>
</comment>
<dbReference type="SUPFAM" id="SSF50729">
    <property type="entry name" value="PH domain-like"/>
    <property type="match status" value="2"/>
</dbReference>
<feature type="domain" description="PH" evidence="2">
    <location>
        <begin position="420"/>
        <end position="517"/>
    </location>
</feature>
<accession>A0A9P6MUL0</accession>
<dbReference type="Pfam" id="PF00169">
    <property type="entry name" value="PH"/>
    <property type="match status" value="2"/>
</dbReference>
<protein>
    <recommendedName>
        <fullName evidence="2">PH domain-containing protein</fullName>
    </recommendedName>
</protein>
<organism evidence="3 4">
    <name type="scientific">Entomortierella chlamydospora</name>
    <dbReference type="NCBI Taxonomy" id="101097"/>
    <lineage>
        <taxon>Eukaryota</taxon>
        <taxon>Fungi</taxon>
        <taxon>Fungi incertae sedis</taxon>
        <taxon>Mucoromycota</taxon>
        <taxon>Mortierellomycotina</taxon>
        <taxon>Mortierellomycetes</taxon>
        <taxon>Mortierellales</taxon>
        <taxon>Mortierellaceae</taxon>
        <taxon>Entomortierella</taxon>
    </lineage>
</organism>
<dbReference type="InterPro" id="IPR011993">
    <property type="entry name" value="PH-like_dom_sf"/>
</dbReference>
<dbReference type="InterPro" id="IPR001849">
    <property type="entry name" value="PH_domain"/>
</dbReference>
<evidence type="ECO:0000259" key="2">
    <source>
        <dbReference type="PROSITE" id="PS50003"/>
    </source>
</evidence>
<feature type="compositionally biased region" description="Low complexity" evidence="1">
    <location>
        <begin position="602"/>
        <end position="617"/>
    </location>
</feature>
<sequence>MQVLPRLNEEIIKEDNNDNVETTSPTTFPTPTTAIASTTITSTNPSIIATTTTTTGEPNDIEDDSYDLCDDSDTEAPLGWKGVTKDTLQEGQIIKAGYLMKKGERLKIWKKKWFVLRTSKLAYYKDSKEYELLRITDIRDVHKAAEVPVKHKSGVFVILTPRRTVTVQAKDVAEMRDWVQAINQAKVQFDFTASSSDLESYAGSTAQLGCLQQDGNMDTMGTRPLQQQQQPQPTTRQEMILPRRQQHKPLSLSDPDLLDKREKSRIKGKGIALSTPTSATPQSPVGFPGSSVANILDRPTPRTGGPRAGPGLTLVTSTQAMQISSPSSPRMEQVHSTELPVGSFSSDQSNGANAVVPETPSSPGGYYSGGEAFWSNHDHNMSSGEEDVADDPSILEAGRLASEVNAPGSGIVTDEQLGSKLVRQGYLYKLGNKYKTWRKKWFVLRGDKLIYYKNTKEYQPHGIIPLSTIIDCLQMDPVSKSRQYCLRIVTVKRSFVCSAPDEDTLLQWLDALHVECDRVAHEAQQEEIADNQAHQQQGSGSLHDGHEDDDEQQAKQLGRTARLKLNLHSSLPRTRSKSGDGTGLFGSSANSTGAQIRKVLSLDSSGGTPLPSPSTTGERGGGGGDKRESLTSPNVTFQIPTISEASPGLPTPGTTVTFSA</sequence>
<dbReference type="Proteomes" id="UP000703661">
    <property type="component" value="Unassembled WGS sequence"/>
</dbReference>
<name>A0A9P6MUL0_9FUNG</name>
<evidence type="ECO:0000313" key="4">
    <source>
        <dbReference type="Proteomes" id="UP000703661"/>
    </source>
</evidence>
<dbReference type="FunFam" id="2.30.29.30:FF:000286">
    <property type="entry name" value="PH-protein kinase domain containing protein"/>
    <property type="match status" value="2"/>
</dbReference>
<reference evidence="3" key="1">
    <citation type="journal article" date="2020" name="Fungal Divers.">
        <title>Resolving the Mortierellaceae phylogeny through synthesis of multi-gene phylogenetics and phylogenomics.</title>
        <authorList>
            <person name="Vandepol N."/>
            <person name="Liber J."/>
            <person name="Desiro A."/>
            <person name="Na H."/>
            <person name="Kennedy M."/>
            <person name="Barry K."/>
            <person name="Grigoriev I.V."/>
            <person name="Miller A.N."/>
            <person name="O'Donnell K."/>
            <person name="Stajich J.E."/>
            <person name="Bonito G."/>
        </authorList>
    </citation>
    <scope>NUCLEOTIDE SEQUENCE</scope>
    <source>
        <strain evidence="3">NRRL 2769</strain>
    </source>
</reference>
<dbReference type="Gene3D" id="2.30.29.30">
    <property type="entry name" value="Pleckstrin-homology domain (PH domain)/Phosphotyrosine-binding domain (PTB)"/>
    <property type="match status" value="2"/>
</dbReference>
<feature type="domain" description="PH" evidence="2">
    <location>
        <begin position="92"/>
        <end position="187"/>
    </location>
</feature>
<dbReference type="AlphaFoldDB" id="A0A9P6MUL0"/>
<feature type="compositionally biased region" description="Polar residues" evidence="1">
    <location>
        <begin position="630"/>
        <end position="644"/>
    </location>
</feature>
<feature type="region of interest" description="Disordered" evidence="1">
    <location>
        <begin position="212"/>
        <end position="256"/>
    </location>
</feature>
<dbReference type="PANTHER" id="PTHR14336">
    <property type="entry name" value="TANDEM PH DOMAIN CONTAINING PROTEIN"/>
    <property type="match status" value="1"/>
</dbReference>
<gene>
    <name evidence="3" type="ORF">BGZ80_011128</name>
</gene>
<evidence type="ECO:0000313" key="3">
    <source>
        <dbReference type="EMBL" id="KAG0013357.1"/>
    </source>
</evidence>
<keyword evidence="4" id="KW-1185">Reference proteome</keyword>
<feature type="compositionally biased region" description="Low complexity" evidence="1">
    <location>
        <begin position="222"/>
        <end position="237"/>
    </location>
</feature>
<dbReference type="PROSITE" id="PS50003">
    <property type="entry name" value="PH_DOMAIN"/>
    <property type="match status" value="2"/>
</dbReference>
<dbReference type="EMBL" id="JAAAID010000857">
    <property type="protein sequence ID" value="KAG0013357.1"/>
    <property type="molecule type" value="Genomic_DNA"/>
</dbReference>
<evidence type="ECO:0000256" key="1">
    <source>
        <dbReference type="SAM" id="MobiDB-lite"/>
    </source>
</evidence>
<dbReference type="InterPro" id="IPR051707">
    <property type="entry name" value="PI-Interact_SigTrans_Reg"/>
</dbReference>
<dbReference type="SMART" id="SM00233">
    <property type="entry name" value="PH"/>
    <property type="match status" value="2"/>
</dbReference>
<proteinExistence type="predicted"/>